<evidence type="ECO:0000313" key="2">
    <source>
        <dbReference type="Proteomes" id="UP000199250"/>
    </source>
</evidence>
<dbReference type="Proteomes" id="UP000199250">
    <property type="component" value="Unassembled WGS sequence"/>
</dbReference>
<dbReference type="RefSeq" id="WP_211481949.1">
    <property type="nucleotide sequence ID" value="NZ_FNYQ01000008.1"/>
</dbReference>
<proteinExistence type="predicted"/>
<protein>
    <submittedName>
        <fullName evidence="1">Uncharacterized protein</fullName>
    </submittedName>
</protein>
<dbReference type="SUPFAM" id="SSF55331">
    <property type="entry name" value="Tautomerase/MIF"/>
    <property type="match status" value="1"/>
</dbReference>
<dbReference type="Gene3D" id="3.30.429.10">
    <property type="entry name" value="Macrophage Migration Inhibitory Factor"/>
    <property type="match status" value="1"/>
</dbReference>
<organism evidence="1 2">
    <name type="scientific">Azotobacter beijerinckii</name>
    <dbReference type="NCBI Taxonomy" id="170623"/>
    <lineage>
        <taxon>Bacteria</taxon>
        <taxon>Pseudomonadati</taxon>
        <taxon>Pseudomonadota</taxon>
        <taxon>Gammaproteobacteria</taxon>
        <taxon>Pseudomonadales</taxon>
        <taxon>Pseudomonadaceae</taxon>
        <taxon>Azotobacter</taxon>
    </lineage>
</organism>
<dbReference type="InterPro" id="IPR014347">
    <property type="entry name" value="Tautomerase/MIF_sf"/>
</dbReference>
<dbReference type="EMBL" id="FNYQ01000008">
    <property type="protein sequence ID" value="SEI54067.1"/>
    <property type="molecule type" value="Genomic_DNA"/>
</dbReference>
<reference evidence="1 2" key="1">
    <citation type="submission" date="2016-10" db="EMBL/GenBank/DDBJ databases">
        <authorList>
            <person name="de Groot N.N."/>
        </authorList>
    </citation>
    <scope>NUCLEOTIDE SEQUENCE [LARGE SCALE GENOMIC DNA]</scope>
    <source>
        <strain evidence="1 2">DSM 373</strain>
    </source>
</reference>
<gene>
    <name evidence="1" type="ORF">SAMN04244572_00769</name>
</gene>
<accession>A0A1H6RNF3</accession>
<dbReference type="AlphaFoldDB" id="A0A1H6RNF3"/>
<sequence>MSEHKELAVVVGATGAFGDLLVEVLGVRREPVRGRCHRVPPEAWSIGGAPASVLRAEEVAARARAAAGEGAA</sequence>
<name>A0A1H6RNF3_9GAMM</name>
<evidence type="ECO:0000313" key="1">
    <source>
        <dbReference type="EMBL" id="SEI54067.1"/>
    </source>
</evidence>